<dbReference type="Pfam" id="PF01381">
    <property type="entry name" value="HTH_3"/>
    <property type="match status" value="1"/>
</dbReference>
<dbReference type="InterPro" id="IPR050807">
    <property type="entry name" value="TransReg_Diox_bact_type"/>
</dbReference>
<evidence type="ECO:0000256" key="1">
    <source>
        <dbReference type="ARBA" id="ARBA00023125"/>
    </source>
</evidence>
<dbReference type="InterPro" id="IPR010982">
    <property type="entry name" value="Lambda_DNA-bd_dom_sf"/>
</dbReference>
<evidence type="ECO:0000259" key="3">
    <source>
        <dbReference type="PROSITE" id="PS50943"/>
    </source>
</evidence>
<feature type="region of interest" description="Disordered" evidence="2">
    <location>
        <begin position="74"/>
        <end position="98"/>
    </location>
</feature>
<geneLocation type="plasmid" evidence="5">
    <name>pdy25-b</name>
</geneLocation>
<dbReference type="PANTHER" id="PTHR46797">
    <property type="entry name" value="HTH-TYPE TRANSCRIPTIONAL REGULATOR"/>
    <property type="match status" value="1"/>
</dbReference>
<protein>
    <submittedName>
        <fullName evidence="4">Transcriptional regulator</fullName>
    </submittedName>
</protein>
<dbReference type="KEGG" id="cmag:CBW24_16370"/>
<keyword evidence="5" id="KW-1185">Reference proteome</keyword>
<dbReference type="InterPro" id="IPR001387">
    <property type="entry name" value="Cro/C1-type_HTH"/>
</dbReference>
<gene>
    <name evidence="4" type="ORF">CBW24_16370</name>
</gene>
<dbReference type="AlphaFoldDB" id="A0A291M4A0"/>
<evidence type="ECO:0000256" key="2">
    <source>
        <dbReference type="SAM" id="MobiDB-lite"/>
    </source>
</evidence>
<dbReference type="GO" id="GO:0003677">
    <property type="term" value="F:DNA binding"/>
    <property type="evidence" value="ECO:0007669"/>
    <property type="project" value="UniProtKB-KW"/>
</dbReference>
<dbReference type="SMART" id="SM00530">
    <property type="entry name" value="HTH_XRE"/>
    <property type="match status" value="1"/>
</dbReference>
<accession>A0A291M4A0</accession>
<sequence length="98" mass="10279">MVMSLEGNRDVLAPVGAAIRSQRVASSLTLQELARLSGISAGALSLIETGKRDVRLSTLAKIARSLNVELSAFFGGPPEPGGDQGTGMDRGYDLSEFE</sequence>
<dbReference type="GO" id="GO:0005829">
    <property type="term" value="C:cytosol"/>
    <property type="evidence" value="ECO:0007669"/>
    <property type="project" value="TreeGrafter"/>
</dbReference>
<evidence type="ECO:0000313" key="4">
    <source>
        <dbReference type="EMBL" id="ATI43724.1"/>
    </source>
</evidence>
<keyword evidence="4" id="KW-0614">Plasmid</keyword>
<dbReference type="RefSeq" id="WP_067925955.1">
    <property type="nucleotide sequence ID" value="NZ_CP021406.1"/>
</dbReference>
<dbReference type="Gene3D" id="1.10.260.40">
    <property type="entry name" value="lambda repressor-like DNA-binding domains"/>
    <property type="match status" value="1"/>
</dbReference>
<reference evidence="4 5" key="1">
    <citation type="submission" date="2017-05" db="EMBL/GenBank/DDBJ databases">
        <title>Comparative genomic and metabolic analysis of manganese-oxidizing mechanisms in Celeribater manganoxidans DY25T: its adaption to the environment of polymetallic nodule.</title>
        <authorList>
            <person name="Wang X."/>
        </authorList>
    </citation>
    <scope>NUCLEOTIDE SEQUENCE [LARGE SCALE GENOMIC DNA]</scope>
    <source>
        <strain evidence="4 5">DY25</strain>
        <plasmid evidence="5">pdy25-b</plasmid>
    </source>
</reference>
<dbReference type="Proteomes" id="UP000219050">
    <property type="component" value="Plasmid pDY25-B"/>
</dbReference>
<evidence type="ECO:0000313" key="5">
    <source>
        <dbReference type="Proteomes" id="UP000219050"/>
    </source>
</evidence>
<keyword evidence="1" id="KW-0238">DNA-binding</keyword>
<dbReference type="SUPFAM" id="SSF47413">
    <property type="entry name" value="lambda repressor-like DNA-binding domains"/>
    <property type="match status" value="1"/>
</dbReference>
<dbReference type="OrthoDB" id="9815697at2"/>
<dbReference type="GO" id="GO:0003700">
    <property type="term" value="F:DNA-binding transcription factor activity"/>
    <property type="evidence" value="ECO:0007669"/>
    <property type="project" value="TreeGrafter"/>
</dbReference>
<dbReference type="PROSITE" id="PS50943">
    <property type="entry name" value="HTH_CROC1"/>
    <property type="match status" value="1"/>
</dbReference>
<dbReference type="CDD" id="cd00093">
    <property type="entry name" value="HTH_XRE"/>
    <property type="match status" value="1"/>
</dbReference>
<name>A0A291M4A0_9RHOB</name>
<proteinExistence type="predicted"/>
<feature type="domain" description="HTH cro/C1-type" evidence="3">
    <location>
        <begin position="19"/>
        <end position="73"/>
    </location>
</feature>
<dbReference type="EMBL" id="CP021406">
    <property type="protein sequence ID" value="ATI43724.1"/>
    <property type="molecule type" value="Genomic_DNA"/>
</dbReference>
<organism evidence="4 5">
    <name type="scientific">Pacificitalea manganoxidans</name>
    <dbReference type="NCBI Taxonomy" id="1411902"/>
    <lineage>
        <taxon>Bacteria</taxon>
        <taxon>Pseudomonadati</taxon>
        <taxon>Pseudomonadota</taxon>
        <taxon>Alphaproteobacteria</taxon>
        <taxon>Rhodobacterales</taxon>
        <taxon>Paracoccaceae</taxon>
        <taxon>Pacificitalea</taxon>
    </lineage>
</organism>
<dbReference type="PANTHER" id="PTHR46797:SF1">
    <property type="entry name" value="METHYLPHOSPHONATE SYNTHASE"/>
    <property type="match status" value="1"/>
</dbReference>